<comment type="caution">
    <text evidence="5">The sequence shown here is derived from an EMBL/GenBank/DDBJ whole genome shotgun (WGS) entry which is preliminary data.</text>
</comment>
<proteinExistence type="predicted"/>
<dbReference type="GO" id="GO:0015074">
    <property type="term" value="P:DNA integration"/>
    <property type="evidence" value="ECO:0007669"/>
    <property type="project" value="InterPro"/>
</dbReference>
<dbReference type="Gene3D" id="1.10.340.70">
    <property type="match status" value="1"/>
</dbReference>
<dbReference type="InterPro" id="IPR050951">
    <property type="entry name" value="Retrovirus_Pol_polyprotein"/>
</dbReference>
<dbReference type="Pfam" id="PF00665">
    <property type="entry name" value="rve"/>
    <property type="match status" value="1"/>
</dbReference>
<dbReference type="Pfam" id="PF17921">
    <property type="entry name" value="Integrase_H2C2"/>
    <property type="match status" value="1"/>
</dbReference>
<dbReference type="AlphaFoldDB" id="A0A9Q3IU73"/>
<dbReference type="InterPro" id="IPR012337">
    <property type="entry name" value="RNaseH-like_sf"/>
</dbReference>
<dbReference type="Proteomes" id="UP000765509">
    <property type="component" value="Unassembled WGS sequence"/>
</dbReference>
<keyword evidence="1" id="KW-0694">RNA-binding</keyword>
<evidence type="ECO:0000256" key="1">
    <source>
        <dbReference type="ARBA" id="ARBA00022884"/>
    </source>
</evidence>
<feature type="compositionally biased region" description="Acidic residues" evidence="3">
    <location>
        <begin position="476"/>
        <end position="503"/>
    </location>
</feature>
<keyword evidence="2" id="KW-0175">Coiled coil</keyword>
<dbReference type="EMBL" id="AVOT02055370">
    <property type="protein sequence ID" value="MBW0549925.1"/>
    <property type="molecule type" value="Genomic_DNA"/>
</dbReference>
<dbReference type="Gene3D" id="3.30.420.10">
    <property type="entry name" value="Ribonuclease H-like superfamily/Ribonuclease H"/>
    <property type="match status" value="1"/>
</dbReference>
<dbReference type="InterPro" id="IPR036397">
    <property type="entry name" value="RNaseH_sf"/>
</dbReference>
<name>A0A9Q3IU73_9BASI</name>
<feature type="coiled-coil region" evidence="2">
    <location>
        <begin position="358"/>
        <end position="385"/>
    </location>
</feature>
<dbReference type="SUPFAM" id="SSF53098">
    <property type="entry name" value="Ribonuclease H-like"/>
    <property type="match status" value="1"/>
</dbReference>
<evidence type="ECO:0000313" key="6">
    <source>
        <dbReference type="Proteomes" id="UP000765509"/>
    </source>
</evidence>
<evidence type="ECO:0000256" key="2">
    <source>
        <dbReference type="SAM" id="Coils"/>
    </source>
</evidence>
<dbReference type="GO" id="GO:0003723">
    <property type="term" value="F:RNA binding"/>
    <property type="evidence" value="ECO:0007669"/>
    <property type="project" value="UniProtKB-KW"/>
</dbReference>
<dbReference type="OrthoDB" id="2506616at2759"/>
<feature type="domain" description="Integrase catalytic" evidence="4">
    <location>
        <begin position="175"/>
        <end position="331"/>
    </location>
</feature>
<reference evidence="5" key="1">
    <citation type="submission" date="2021-03" db="EMBL/GenBank/DDBJ databases">
        <title>Draft genome sequence of rust myrtle Austropuccinia psidii MF-1, a brazilian biotype.</title>
        <authorList>
            <person name="Quecine M.C."/>
            <person name="Pachon D.M.R."/>
            <person name="Bonatelli M.L."/>
            <person name="Correr F.H."/>
            <person name="Franceschini L.M."/>
            <person name="Leite T.F."/>
            <person name="Margarido G.R.A."/>
            <person name="Almeida C.A."/>
            <person name="Ferrarezi J.A."/>
            <person name="Labate C.A."/>
        </authorList>
    </citation>
    <scope>NUCLEOTIDE SEQUENCE</scope>
    <source>
        <strain evidence="5">MF-1</strain>
    </source>
</reference>
<gene>
    <name evidence="5" type="ORF">O181_089640</name>
</gene>
<organism evidence="5 6">
    <name type="scientific">Austropuccinia psidii MF-1</name>
    <dbReference type="NCBI Taxonomy" id="1389203"/>
    <lineage>
        <taxon>Eukaryota</taxon>
        <taxon>Fungi</taxon>
        <taxon>Dikarya</taxon>
        <taxon>Basidiomycota</taxon>
        <taxon>Pucciniomycotina</taxon>
        <taxon>Pucciniomycetes</taxon>
        <taxon>Pucciniales</taxon>
        <taxon>Sphaerophragmiaceae</taxon>
        <taxon>Austropuccinia</taxon>
    </lineage>
</organism>
<dbReference type="PANTHER" id="PTHR37984:SF5">
    <property type="entry name" value="PROTEIN NYNRIN-LIKE"/>
    <property type="match status" value="1"/>
</dbReference>
<accession>A0A9Q3IU73</accession>
<keyword evidence="6" id="KW-1185">Reference proteome</keyword>
<dbReference type="PANTHER" id="PTHR37984">
    <property type="entry name" value="PROTEIN CBG26694"/>
    <property type="match status" value="1"/>
</dbReference>
<dbReference type="PROSITE" id="PS50994">
    <property type="entry name" value="INTEGRASE"/>
    <property type="match status" value="1"/>
</dbReference>
<dbReference type="InterPro" id="IPR041588">
    <property type="entry name" value="Integrase_H2C2"/>
</dbReference>
<dbReference type="InterPro" id="IPR001584">
    <property type="entry name" value="Integrase_cat-core"/>
</dbReference>
<evidence type="ECO:0000313" key="5">
    <source>
        <dbReference type="EMBL" id="MBW0549925.1"/>
    </source>
</evidence>
<evidence type="ECO:0000256" key="3">
    <source>
        <dbReference type="SAM" id="MobiDB-lite"/>
    </source>
</evidence>
<feature type="region of interest" description="Disordered" evidence="3">
    <location>
        <begin position="468"/>
        <end position="503"/>
    </location>
</feature>
<dbReference type="GO" id="GO:0005634">
    <property type="term" value="C:nucleus"/>
    <property type="evidence" value="ECO:0007669"/>
    <property type="project" value="UniProtKB-ARBA"/>
</dbReference>
<protein>
    <recommendedName>
        <fullName evidence="4">Integrase catalytic domain-containing protein</fullName>
    </recommendedName>
</protein>
<sequence>MPDGLSRRPKNLEEEYEDAPEFYEEENWIKPHPGFGAKNVNSLNLSGVQVPTKQEGFLKRMQEYLSTMKKPESSKEEEFRRIKRRSPNFFLEDGQLKRRNNPNPQLFISSQEAQSYILKSLHEDMGHRGENETYRRIKARYWWEGMKRSVKKWVQSCLAVQKRSQHLQREEGKSTATSTIFERVSMDAVHIKSGRWKYMVVARDDFSGWPETVGLVKLTAKAVAEWFTSEWICRYGSPKEVTVDGGPEFGKEFQDAVKKAGSRIRVTTPYYPESQGMVERGHKQLKDALVKMCGESGGKWKKYLPLVTLADRISTKRTTGFSPFELQFGQLPVLPIDIETKTFLAVEWHKISTTEELLEARAKQLEGKEEMRRKAEEKLKKSREDSMKYWDRRMAHQLRSPLNPGDLVLAYNKAIETNWGLLFKNKWNGPYRVIRQINNGPYELEELDGTELARRFAASQVKRFYPRGKLINTKEDTEEEQSEEDESINEEEVFEETTESDEE</sequence>
<evidence type="ECO:0000259" key="4">
    <source>
        <dbReference type="PROSITE" id="PS50994"/>
    </source>
</evidence>